<dbReference type="GO" id="GO:0015833">
    <property type="term" value="P:peptide transport"/>
    <property type="evidence" value="ECO:0007669"/>
    <property type="project" value="InterPro"/>
</dbReference>
<dbReference type="Pfam" id="PF08352">
    <property type="entry name" value="oligo_HPY"/>
    <property type="match status" value="1"/>
</dbReference>
<evidence type="ECO:0000256" key="1">
    <source>
        <dbReference type="ARBA" id="ARBA00005417"/>
    </source>
</evidence>
<sequence length="554" mass="58417">MPDPSTDRIATAPSRGIDEPVCRVEDLTVDFETADGLVRALRGVSLEIGRGEILALVGESGSGKTVLSSCLLGLPPASLKTTVGGSVVVAGVDMVNGSDADRRVARRQTIGAVFQDPLTSLDPMMRIGDQVAERGATRARATAALEDCGVPEPGMRLRQWPHQLSGGLRQRVSIAAAITAGSSTPRRGPGVDTAQASAGDGVPALLIADEPTTALDVRVQAQIIALFARLRDEHGCSIVLVTHDLGVAAQIADRIAVMSAGELCEVGSTEQILRDPQHEYTKSLLAARIDINRMPVSITERSRVVAERRDDDALRLEGISKHYPKAGGRRGEIFTAVDDVSLTVPAGGSVALVGESGCGKSTLLRIAAGLTKADSGGVHVAPGSGRPQLVFQDAGSSLTPWFSIGQGIEERLRVQGVSRREAPDRARELLAQVGLDARAAGARPRALSGGQRQRAAIARALASDPRILLCDEPVSALDASHASRVLDLLDELRASLGIALLMVTHDLAVARRISDETAVMYGGRIIERSASEQLFAEPREDYTRQLIAASPSVY</sequence>
<dbReference type="InterPro" id="IPR027417">
    <property type="entry name" value="P-loop_NTPase"/>
</dbReference>
<dbReference type="PROSITE" id="PS00211">
    <property type="entry name" value="ABC_TRANSPORTER_1"/>
    <property type="match status" value="1"/>
</dbReference>
<evidence type="ECO:0000256" key="3">
    <source>
        <dbReference type="ARBA" id="ARBA00022741"/>
    </source>
</evidence>
<dbReference type="InterPro" id="IPR003439">
    <property type="entry name" value="ABC_transporter-like_ATP-bd"/>
</dbReference>
<evidence type="ECO:0000313" key="7">
    <source>
        <dbReference type="Proteomes" id="UP000244893"/>
    </source>
</evidence>
<dbReference type="SMART" id="SM00382">
    <property type="entry name" value="AAA"/>
    <property type="match status" value="2"/>
</dbReference>
<evidence type="ECO:0000313" key="6">
    <source>
        <dbReference type="EMBL" id="PVZ94076.1"/>
    </source>
</evidence>
<dbReference type="PANTHER" id="PTHR43776">
    <property type="entry name" value="TRANSPORT ATP-BINDING PROTEIN"/>
    <property type="match status" value="1"/>
</dbReference>
<evidence type="ECO:0000256" key="2">
    <source>
        <dbReference type="ARBA" id="ARBA00022448"/>
    </source>
</evidence>
<reference evidence="6 7" key="1">
    <citation type="submission" date="2018-05" db="EMBL/GenBank/DDBJ databases">
        <title>Amnibacterium sp. M8JJ-5, whole genome shotgun sequence.</title>
        <authorList>
            <person name="Tuo L."/>
        </authorList>
    </citation>
    <scope>NUCLEOTIDE SEQUENCE [LARGE SCALE GENOMIC DNA]</scope>
    <source>
        <strain evidence="6 7">M8JJ-5</strain>
    </source>
</reference>
<dbReference type="InterPro" id="IPR050319">
    <property type="entry name" value="ABC_transp_ATP-bind"/>
</dbReference>
<proteinExistence type="inferred from homology"/>
<dbReference type="InterPro" id="IPR003593">
    <property type="entry name" value="AAA+_ATPase"/>
</dbReference>
<dbReference type="OrthoDB" id="8036461at2"/>
<organism evidence="6 7">
    <name type="scientific">Amnibacterium flavum</name>
    <dbReference type="NCBI Taxonomy" id="2173173"/>
    <lineage>
        <taxon>Bacteria</taxon>
        <taxon>Bacillati</taxon>
        <taxon>Actinomycetota</taxon>
        <taxon>Actinomycetes</taxon>
        <taxon>Micrococcales</taxon>
        <taxon>Microbacteriaceae</taxon>
        <taxon>Amnibacterium</taxon>
    </lineage>
</organism>
<keyword evidence="4 6" id="KW-0067">ATP-binding</keyword>
<dbReference type="RefSeq" id="WP_116756590.1">
    <property type="nucleotide sequence ID" value="NZ_JBHUEX010000001.1"/>
</dbReference>
<dbReference type="PANTHER" id="PTHR43776:SF7">
    <property type="entry name" value="D,D-DIPEPTIDE TRANSPORT ATP-BINDING PROTEIN DDPF-RELATED"/>
    <property type="match status" value="1"/>
</dbReference>
<dbReference type="SUPFAM" id="SSF52540">
    <property type="entry name" value="P-loop containing nucleoside triphosphate hydrolases"/>
    <property type="match status" value="2"/>
</dbReference>
<protein>
    <submittedName>
        <fullName evidence="6">ABC transporter ATP-binding protein</fullName>
    </submittedName>
</protein>
<comment type="caution">
    <text evidence="6">The sequence shown here is derived from an EMBL/GenBank/DDBJ whole genome shotgun (WGS) entry which is preliminary data.</text>
</comment>
<gene>
    <name evidence="6" type="ORF">DDQ50_10000</name>
</gene>
<comment type="similarity">
    <text evidence="1">Belongs to the ABC transporter superfamily.</text>
</comment>
<dbReference type="PROSITE" id="PS50893">
    <property type="entry name" value="ABC_TRANSPORTER_2"/>
    <property type="match status" value="2"/>
</dbReference>
<dbReference type="Gene3D" id="3.40.50.300">
    <property type="entry name" value="P-loop containing nucleotide triphosphate hydrolases"/>
    <property type="match status" value="2"/>
</dbReference>
<dbReference type="EMBL" id="QEOP01000002">
    <property type="protein sequence ID" value="PVZ94076.1"/>
    <property type="molecule type" value="Genomic_DNA"/>
</dbReference>
<dbReference type="InterPro" id="IPR017871">
    <property type="entry name" value="ABC_transporter-like_CS"/>
</dbReference>
<keyword evidence="2" id="KW-0813">Transport</keyword>
<dbReference type="GO" id="GO:0005524">
    <property type="term" value="F:ATP binding"/>
    <property type="evidence" value="ECO:0007669"/>
    <property type="project" value="UniProtKB-KW"/>
</dbReference>
<accession>A0A2V1HNA3</accession>
<dbReference type="Proteomes" id="UP000244893">
    <property type="component" value="Unassembled WGS sequence"/>
</dbReference>
<dbReference type="AlphaFoldDB" id="A0A2V1HNA3"/>
<dbReference type="InterPro" id="IPR013563">
    <property type="entry name" value="Oligopep_ABC_C"/>
</dbReference>
<dbReference type="GO" id="GO:0016887">
    <property type="term" value="F:ATP hydrolysis activity"/>
    <property type="evidence" value="ECO:0007669"/>
    <property type="project" value="InterPro"/>
</dbReference>
<evidence type="ECO:0000256" key="4">
    <source>
        <dbReference type="ARBA" id="ARBA00022840"/>
    </source>
</evidence>
<evidence type="ECO:0000259" key="5">
    <source>
        <dbReference type="PROSITE" id="PS50893"/>
    </source>
</evidence>
<dbReference type="GO" id="GO:0055085">
    <property type="term" value="P:transmembrane transport"/>
    <property type="evidence" value="ECO:0007669"/>
    <property type="project" value="UniProtKB-ARBA"/>
</dbReference>
<feature type="domain" description="ABC transporter" evidence="5">
    <location>
        <begin position="22"/>
        <end position="285"/>
    </location>
</feature>
<dbReference type="CDD" id="cd03257">
    <property type="entry name" value="ABC_NikE_OppD_transporters"/>
    <property type="match status" value="2"/>
</dbReference>
<dbReference type="Pfam" id="PF00005">
    <property type="entry name" value="ABC_tran"/>
    <property type="match status" value="2"/>
</dbReference>
<name>A0A2V1HNA3_9MICO</name>
<feature type="domain" description="ABC transporter" evidence="5">
    <location>
        <begin position="314"/>
        <end position="547"/>
    </location>
</feature>
<keyword evidence="7" id="KW-1185">Reference proteome</keyword>
<keyword evidence="3" id="KW-0547">Nucleotide-binding</keyword>